<dbReference type="RefSeq" id="WP_060702846.1">
    <property type="nucleotide sequence ID" value="NZ_CP012750.1"/>
</dbReference>
<feature type="compositionally biased region" description="Basic and acidic residues" evidence="1">
    <location>
        <begin position="1"/>
        <end position="27"/>
    </location>
</feature>
<name>A0A5B8IWS2_9MICC</name>
<evidence type="ECO:0000313" key="5">
    <source>
        <dbReference type="Proteomes" id="UP001060018"/>
    </source>
</evidence>
<evidence type="ECO:0000313" key="3">
    <source>
        <dbReference type="EMBL" id="UUX58668.1"/>
    </source>
</evidence>
<dbReference type="KEGG" id="gar:AOZ07_15715"/>
<accession>A0A5B8IWS2</accession>
<protein>
    <submittedName>
        <fullName evidence="3">Uncharacterized protein</fullName>
    </submittedName>
</protein>
<reference evidence="3" key="2">
    <citation type="journal article" date="2022" name="Pest Manag. Sci.">
        <title>Glutamicibacter halophytocola-mediated host fitness of potato tuber moth on Solanaceae crops.</title>
        <authorList>
            <person name="Wang W."/>
            <person name="Xiao G."/>
            <person name="Du G."/>
            <person name="Chang L."/>
            <person name="Yang Y."/>
            <person name="Ye J."/>
            <person name="Chen B."/>
        </authorList>
    </citation>
    <scope>NUCLEOTIDE SEQUENCE</scope>
    <source>
        <strain evidence="3">S2</strain>
    </source>
</reference>
<keyword evidence="4" id="KW-1185">Reference proteome</keyword>
<feature type="region of interest" description="Disordered" evidence="1">
    <location>
        <begin position="1"/>
        <end position="94"/>
    </location>
</feature>
<dbReference type="EMBL" id="CP042260">
    <property type="protein sequence ID" value="QDY66557.1"/>
    <property type="molecule type" value="Genomic_DNA"/>
</dbReference>
<reference evidence="2 4" key="1">
    <citation type="submission" date="2019-07" db="EMBL/GenBank/DDBJ databases">
        <title>Complete Genome Sequence of drought tolerant Plant Growth-Promoting Rhizobacterium Glutamicibacter halophytocola DR408.</title>
        <authorList>
            <person name="Nishu S.D."/>
            <person name="Lee T.K."/>
        </authorList>
    </citation>
    <scope>NUCLEOTIDE SEQUENCE [LARGE SCALE GENOMIC DNA]</scope>
    <source>
        <strain evidence="2 4">DR408</strain>
    </source>
</reference>
<proteinExistence type="predicted"/>
<evidence type="ECO:0000256" key="1">
    <source>
        <dbReference type="SAM" id="MobiDB-lite"/>
    </source>
</evidence>
<dbReference type="EMBL" id="CP102487">
    <property type="protein sequence ID" value="UUX58668.1"/>
    <property type="molecule type" value="Genomic_DNA"/>
</dbReference>
<dbReference type="AlphaFoldDB" id="A0A5B8IWS2"/>
<organism evidence="3 5">
    <name type="scientific">Glutamicibacter halophytocola</name>
    <dbReference type="NCBI Taxonomy" id="1933880"/>
    <lineage>
        <taxon>Bacteria</taxon>
        <taxon>Bacillati</taxon>
        <taxon>Actinomycetota</taxon>
        <taxon>Actinomycetes</taxon>
        <taxon>Micrococcales</taxon>
        <taxon>Micrococcaceae</taxon>
        <taxon>Glutamicibacter</taxon>
    </lineage>
</organism>
<sequence length="94" mass="10165">MGILDKAKDLIGHAAERLKDPDKDLVEKTWPAGQPDDEHLPAQADGSEDDVEQGNAQPGPQPPHTEPVAGADPELDDSIQDQYEAGQNEDEAER</sequence>
<evidence type="ECO:0000313" key="4">
    <source>
        <dbReference type="Proteomes" id="UP000320717"/>
    </source>
</evidence>
<dbReference type="OrthoDB" id="4955074at2"/>
<gene>
    <name evidence="2" type="ORF">FQA45_09580</name>
    <name evidence="3" type="ORF">NUH22_15425</name>
</gene>
<evidence type="ECO:0000313" key="2">
    <source>
        <dbReference type="EMBL" id="QDY66557.1"/>
    </source>
</evidence>
<dbReference type="Proteomes" id="UP000320717">
    <property type="component" value="Chromosome"/>
</dbReference>
<dbReference type="Proteomes" id="UP001060018">
    <property type="component" value="Chromosome"/>
</dbReference>